<proteinExistence type="predicted"/>
<gene>
    <name evidence="3 4" type="primary">LOC103516022</name>
</gene>
<dbReference type="PaxDb" id="121845-A0A1S3DCN6"/>
<evidence type="ECO:0000256" key="1">
    <source>
        <dbReference type="SAM" id="MobiDB-lite"/>
    </source>
</evidence>
<evidence type="ECO:0000313" key="2">
    <source>
        <dbReference type="Proteomes" id="UP000079169"/>
    </source>
</evidence>
<feature type="region of interest" description="Disordered" evidence="1">
    <location>
        <begin position="194"/>
        <end position="219"/>
    </location>
</feature>
<accession>A0A1S3DCN6</accession>
<keyword evidence="2" id="KW-1185">Reference proteome</keyword>
<feature type="compositionally biased region" description="Basic and acidic residues" evidence="1">
    <location>
        <begin position="196"/>
        <end position="210"/>
    </location>
</feature>
<reference evidence="3 4" key="1">
    <citation type="submission" date="2025-04" db="UniProtKB">
        <authorList>
            <consortium name="RefSeq"/>
        </authorList>
    </citation>
    <scope>IDENTIFICATION</scope>
</reference>
<sequence length="219" mass="25070">MSSKSKLLATKPTDARDIIKRLVMQNVNDVEENVAPPGNDVTEIVEVDEKPKDIKNRNAKVVKKPVNPKDNSDNEVEQQPHHKQHFHRKDSQFKGRPTLRVTREKGQFTIMFQPIRVSEHQEPLVPIEFIVPDEWSDDETPRPDHSSDDSDLDIEYVAPAAFMKQTKKKPLIQVMKQEYNAAEIDKIIADMEAAESETKAKTEDKEKKQDPTPSPKAKK</sequence>
<dbReference type="GeneID" id="103516022"/>
<protein>
    <submittedName>
        <fullName evidence="4">Uncharacterized protein LOC103516022 isoform X1</fullName>
    </submittedName>
    <submittedName>
        <fullName evidence="3">Uncharacterized protein LOC103516022 isoform X2</fullName>
    </submittedName>
</protein>
<dbReference type="RefSeq" id="XP_008479197.1">
    <property type="nucleotide sequence ID" value="XM_008480975.2"/>
</dbReference>
<feature type="region of interest" description="Disordered" evidence="1">
    <location>
        <begin position="31"/>
        <end position="97"/>
    </location>
</feature>
<name>A0A1S3DCN6_DIACI</name>
<dbReference type="Proteomes" id="UP000079169">
    <property type="component" value="Unplaced"/>
</dbReference>
<evidence type="ECO:0000313" key="3">
    <source>
        <dbReference type="RefSeq" id="XP_008479197.1"/>
    </source>
</evidence>
<dbReference type="KEGG" id="dci:103516022"/>
<evidence type="ECO:0000313" key="4">
    <source>
        <dbReference type="RefSeq" id="XP_026684342.1"/>
    </source>
</evidence>
<feature type="compositionally biased region" description="Basic and acidic residues" evidence="1">
    <location>
        <begin position="47"/>
        <end position="56"/>
    </location>
</feature>
<dbReference type="RefSeq" id="XP_026684342.1">
    <property type="nucleotide sequence ID" value="XM_026828541.1"/>
</dbReference>
<organism evidence="2 3">
    <name type="scientific">Diaphorina citri</name>
    <name type="common">Asian citrus psyllid</name>
    <dbReference type="NCBI Taxonomy" id="121845"/>
    <lineage>
        <taxon>Eukaryota</taxon>
        <taxon>Metazoa</taxon>
        <taxon>Ecdysozoa</taxon>
        <taxon>Arthropoda</taxon>
        <taxon>Hexapoda</taxon>
        <taxon>Insecta</taxon>
        <taxon>Pterygota</taxon>
        <taxon>Neoptera</taxon>
        <taxon>Paraneoptera</taxon>
        <taxon>Hemiptera</taxon>
        <taxon>Sternorrhyncha</taxon>
        <taxon>Psylloidea</taxon>
        <taxon>Psyllidae</taxon>
        <taxon>Diaphorininae</taxon>
        <taxon>Diaphorina</taxon>
    </lineage>
</organism>
<dbReference type="AlphaFoldDB" id="A0A1S3DCN6"/>